<dbReference type="EMBL" id="AFPU01000001">
    <property type="protein sequence ID" value="EGP94059.1"/>
    <property type="molecule type" value="Genomic_DNA"/>
</dbReference>
<dbReference type="AlphaFoldDB" id="F9CXU3"/>
<accession>F9CXU3</accession>
<dbReference type="Proteomes" id="UP000004440">
    <property type="component" value="Unassembled WGS sequence"/>
</dbReference>
<evidence type="ECO:0000313" key="1">
    <source>
        <dbReference type="EMBL" id="EGP94059.1"/>
    </source>
</evidence>
<gene>
    <name evidence="1" type="ORF">MY1_1301</name>
</gene>
<comment type="caution">
    <text evidence="1">The sequence shown here is derived from an EMBL/GenBank/DDBJ whole genome shotgun (WGS) entry which is preliminary data.</text>
</comment>
<protein>
    <submittedName>
        <fullName evidence="1">Uncharacterized protein</fullName>
    </submittedName>
</protein>
<sequence>MTNAFSLILNLSRLVELKGIWWIFRHKILNSRYKLKKMKNI</sequence>
<evidence type="ECO:0000313" key="2">
    <source>
        <dbReference type="Proteomes" id="UP000004440"/>
    </source>
</evidence>
<name>F9CXU3_9ARCH</name>
<keyword evidence="2" id="KW-1185">Reference proteome</keyword>
<reference evidence="1 2" key="1">
    <citation type="journal article" date="2011" name="J. Bacteriol.">
        <title>Genome Sequence of an Ammonia-Oxidizing Soil Archaeon, "Candidatus Nitrosoarchaeum koreensis" MY1.</title>
        <authorList>
            <person name="Kim B.K."/>
            <person name="Jung M.Y."/>
            <person name="Yu D.S."/>
            <person name="Park S.J."/>
            <person name="Oh T.K."/>
            <person name="Rhee S.K."/>
            <person name="Kim J.F."/>
        </authorList>
    </citation>
    <scope>NUCLEOTIDE SEQUENCE [LARGE SCALE GENOMIC DNA]</scope>
    <source>
        <strain evidence="1 2">MY1</strain>
    </source>
</reference>
<organism evidence="1 2">
    <name type="scientific">Nitrosarchaeum koreense MY1</name>
    <dbReference type="NCBI Taxonomy" id="1001994"/>
    <lineage>
        <taxon>Archaea</taxon>
        <taxon>Nitrososphaerota</taxon>
        <taxon>Nitrososphaeria</taxon>
        <taxon>Nitrosopumilales</taxon>
        <taxon>Nitrosopumilaceae</taxon>
        <taxon>Nitrosarchaeum</taxon>
    </lineage>
</organism>
<proteinExistence type="predicted"/>